<protein>
    <submittedName>
        <fullName evidence="1">Uncharacterized protein</fullName>
    </submittedName>
</protein>
<proteinExistence type="predicted"/>
<reference evidence="1" key="1">
    <citation type="submission" date="2023-07" db="EMBL/GenBank/DDBJ databases">
        <authorList>
            <consortium name="AG Swart"/>
            <person name="Singh M."/>
            <person name="Singh A."/>
            <person name="Seah K."/>
            <person name="Emmerich C."/>
        </authorList>
    </citation>
    <scope>NUCLEOTIDE SEQUENCE</scope>
    <source>
        <strain evidence="1">DP1</strain>
    </source>
</reference>
<name>A0AAD1U5W5_EUPCR</name>
<evidence type="ECO:0000313" key="1">
    <source>
        <dbReference type="EMBL" id="CAI2362967.1"/>
    </source>
</evidence>
<dbReference type="EMBL" id="CAMPGE010004124">
    <property type="protein sequence ID" value="CAI2362967.1"/>
    <property type="molecule type" value="Genomic_DNA"/>
</dbReference>
<comment type="caution">
    <text evidence="1">The sequence shown here is derived from an EMBL/GenBank/DDBJ whole genome shotgun (WGS) entry which is preliminary data.</text>
</comment>
<keyword evidence="2" id="KW-1185">Reference proteome</keyword>
<gene>
    <name evidence="1" type="ORF">ECRASSUSDP1_LOCUS4297</name>
</gene>
<dbReference type="AlphaFoldDB" id="A0AAD1U5W5"/>
<evidence type="ECO:0000313" key="2">
    <source>
        <dbReference type="Proteomes" id="UP001295684"/>
    </source>
</evidence>
<dbReference type="Proteomes" id="UP001295684">
    <property type="component" value="Unassembled WGS sequence"/>
</dbReference>
<organism evidence="1 2">
    <name type="scientific">Euplotes crassus</name>
    <dbReference type="NCBI Taxonomy" id="5936"/>
    <lineage>
        <taxon>Eukaryota</taxon>
        <taxon>Sar</taxon>
        <taxon>Alveolata</taxon>
        <taxon>Ciliophora</taxon>
        <taxon>Intramacronucleata</taxon>
        <taxon>Spirotrichea</taxon>
        <taxon>Hypotrichia</taxon>
        <taxon>Euplotida</taxon>
        <taxon>Euplotidae</taxon>
        <taxon>Moneuplotes</taxon>
    </lineage>
</organism>
<sequence>MESSSSESDMFEVIDETEFFDQENLSESDDALERDGNRVDNIIERSRRQAERRLISENNPFANLDDITQRLGREASERFRSMLEERKQQAITKLTARVDRQWLRRHYDESEVDMIDDKDVSSVRAITESIGTVGTLVMMKLKNLEKNPLDIEYTELCRNKLFPIQAIVSKLFFEPCEFEGSHLHVIYSKIPKKFCKKFKPECYSAKELDLVLNSTNPYTVVVLVFILCFISEYLKSNDGPYFRKYVTHLKNIIRFYKIAKEQCNEDDKLAKTISKIIIKVLSQMDETEEDKKRAAELMNLLFVGKDPKYALKSLKSEYKYYKNGLKQSRQREPCDPHQSNGDLFWS</sequence>
<accession>A0AAD1U5W5</accession>